<feature type="domain" description="RCC1-like" evidence="3">
    <location>
        <begin position="10"/>
        <end position="266"/>
    </location>
</feature>
<evidence type="ECO:0000259" key="3">
    <source>
        <dbReference type="Pfam" id="PF25390"/>
    </source>
</evidence>
<name>A0A0V0QV77_PSEPJ</name>
<dbReference type="EMBL" id="LDAU01000102">
    <property type="protein sequence ID" value="KRX05946.1"/>
    <property type="molecule type" value="Genomic_DNA"/>
</dbReference>
<dbReference type="PANTHER" id="PTHR22872">
    <property type="entry name" value="BTK-BINDING PROTEIN-RELATED"/>
    <property type="match status" value="1"/>
</dbReference>
<reference evidence="4 5" key="1">
    <citation type="journal article" date="2015" name="Sci. Rep.">
        <title>Genome of the facultative scuticociliatosis pathogen Pseudocohnilembus persalinus provides insight into its virulence through horizontal gene transfer.</title>
        <authorList>
            <person name="Xiong J."/>
            <person name="Wang G."/>
            <person name="Cheng J."/>
            <person name="Tian M."/>
            <person name="Pan X."/>
            <person name="Warren A."/>
            <person name="Jiang C."/>
            <person name="Yuan D."/>
            <person name="Miao W."/>
        </authorList>
    </citation>
    <scope>NUCLEOTIDE SEQUENCE [LARGE SCALE GENOMIC DNA]</scope>
    <source>
        <strain evidence="4">36N120E</strain>
    </source>
</reference>
<feature type="repeat" description="RCC1" evidence="2">
    <location>
        <begin position="296"/>
        <end position="354"/>
    </location>
</feature>
<accession>A0A0V0QV77</accession>
<dbReference type="PROSITE" id="PS50012">
    <property type="entry name" value="RCC1_3"/>
    <property type="match status" value="5"/>
</dbReference>
<sequence>MELIQNGQTQVYCWGLGKEGILTNKYNLITIKIFKGQIGNNQFENQNLPQKVLINIKQQDNIVQVQAGGQYSAILTKDGNVYMFGSNKKGKMGIKDEEKDYSLPQQIKELCQIKKIALGDWHSLALDNNGQCFSVGYSKFGALGIDNQQSSNLFLPIYLKNNERIQQIYAGRNISLFINENNQLYSSGIGFLTGNNKVQYTPQVVQKLENVKINISSAGFTSCAAIDNKGQIYTWGKGVDYNLGHGNCKDVAEPKLIEKLIQTKDIISQSQNIIFTKVSCSRGDKNVHMGAVTQNGDVYTWGSGYKGKLGHVKSENNKNDGFQDYKIPKKIENFDEKAADFIAGGIHSAILTQKNELFTFGCGSDGRLGHPEKGNHRYLYKEEYPKKIEYFKQRKVLQAFSSYYHMICMVE</sequence>
<organism evidence="4 5">
    <name type="scientific">Pseudocohnilembus persalinus</name>
    <name type="common">Ciliate</name>
    <dbReference type="NCBI Taxonomy" id="266149"/>
    <lineage>
        <taxon>Eukaryota</taxon>
        <taxon>Sar</taxon>
        <taxon>Alveolata</taxon>
        <taxon>Ciliophora</taxon>
        <taxon>Intramacronucleata</taxon>
        <taxon>Oligohymenophorea</taxon>
        <taxon>Scuticociliatia</taxon>
        <taxon>Philasterida</taxon>
        <taxon>Pseudocohnilembidae</taxon>
        <taxon>Pseudocohnilembus</taxon>
    </lineage>
</organism>
<evidence type="ECO:0000256" key="2">
    <source>
        <dbReference type="PROSITE-ProRule" id="PRU00235"/>
    </source>
</evidence>
<dbReference type="AlphaFoldDB" id="A0A0V0QV77"/>
<dbReference type="Pfam" id="PF25390">
    <property type="entry name" value="WD40_RLD"/>
    <property type="match status" value="1"/>
</dbReference>
<dbReference type="InterPro" id="IPR009091">
    <property type="entry name" value="RCC1/BLIP-II"/>
</dbReference>
<dbReference type="Pfam" id="PF00415">
    <property type="entry name" value="RCC1"/>
    <property type="match status" value="2"/>
</dbReference>
<dbReference type="OrthoDB" id="10256179at2759"/>
<proteinExistence type="predicted"/>
<evidence type="ECO:0000313" key="5">
    <source>
        <dbReference type="Proteomes" id="UP000054937"/>
    </source>
</evidence>
<dbReference type="InParanoid" id="A0A0V0QV77"/>
<dbReference type="InterPro" id="IPR000408">
    <property type="entry name" value="Reg_chr_condens"/>
</dbReference>
<feature type="repeat" description="RCC1" evidence="2">
    <location>
        <begin position="79"/>
        <end position="129"/>
    </location>
</feature>
<comment type="caution">
    <text evidence="4">The sequence shown here is derived from an EMBL/GenBank/DDBJ whole genome shotgun (WGS) entry which is preliminary data.</text>
</comment>
<dbReference type="InterPro" id="IPR051625">
    <property type="entry name" value="Signaling_Regulatory_Domain"/>
</dbReference>
<keyword evidence="5" id="KW-1185">Reference proteome</keyword>
<evidence type="ECO:0000313" key="4">
    <source>
        <dbReference type="EMBL" id="KRX05946.1"/>
    </source>
</evidence>
<dbReference type="PRINTS" id="PR00633">
    <property type="entry name" value="RCCNDNSATION"/>
</dbReference>
<keyword evidence="1" id="KW-0677">Repeat</keyword>
<dbReference type="SUPFAM" id="SSF50985">
    <property type="entry name" value="RCC1/BLIP-II"/>
    <property type="match status" value="2"/>
</dbReference>
<gene>
    <name evidence="4" type="ORF">PPERSA_01024</name>
</gene>
<feature type="repeat" description="RCC1" evidence="2">
    <location>
        <begin position="130"/>
        <end position="181"/>
    </location>
</feature>
<protein>
    <submittedName>
        <fullName evidence="4">Regulator of chromosome condensation 1/beta-lactamase-inhibitor protein II</fullName>
    </submittedName>
</protein>
<feature type="repeat" description="RCC1" evidence="2">
    <location>
        <begin position="9"/>
        <end position="78"/>
    </location>
</feature>
<dbReference type="InterPro" id="IPR058923">
    <property type="entry name" value="RCC1-like_dom"/>
</dbReference>
<dbReference type="OMA" id="RIDRIWA"/>
<dbReference type="Gene3D" id="2.130.10.30">
    <property type="entry name" value="Regulator of chromosome condensation 1/beta-lactamase-inhibitor protein II"/>
    <property type="match status" value="2"/>
</dbReference>
<evidence type="ECO:0000256" key="1">
    <source>
        <dbReference type="ARBA" id="ARBA00022737"/>
    </source>
</evidence>
<dbReference type="Proteomes" id="UP000054937">
    <property type="component" value="Unassembled WGS sequence"/>
</dbReference>
<feature type="repeat" description="RCC1" evidence="2">
    <location>
        <begin position="355"/>
        <end position="411"/>
    </location>
</feature>